<evidence type="ECO:0000313" key="3">
    <source>
        <dbReference type="Proteomes" id="UP000814176"/>
    </source>
</evidence>
<organism evidence="2 3">
    <name type="scientific">Rhodofomes roseus</name>
    <dbReference type="NCBI Taxonomy" id="34475"/>
    <lineage>
        <taxon>Eukaryota</taxon>
        <taxon>Fungi</taxon>
        <taxon>Dikarya</taxon>
        <taxon>Basidiomycota</taxon>
        <taxon>Agaricomycotina</taxon>
        <taxon>Agaricomycetes</taxon>
        <taxon>Polyporales</taxon>
        <taxon>Rhodofomes</taxon>
    </lineage>
</organism>
<proteinExistence type="predicted"/>
<sequence>MSQNRFYRWICLVVKPMACCSRVDESCIPARWALLRSPCFARSHIEAFIPWPEVPSASSKVLLLLAFSSNNSIPTPEPTHGQIYPGCGPPIDLPTSFRPYLIMQSYAIPSLVSSLLNVSPSGWSSMFPPPPKWSPEEMPDLGGKVMVVTGGNDGIGKETVKALLAHNAKVYMASRNQVKAQVAIDELKRETGREAVFLRLDLASLQSVKTAAQEFLSKETELHVLFNNAGSIYPPVEDVTEEGYDLQFGTNVLGHYYFTKLLLPVLLKTARLSADGKARVVHVASVGHEFVNGIDLETLKDGPKRKRWHTTKLYFQSKFGNVVVADEFHRRYADQGLVSFSLHPGNLKFDTKRHPSWTIKLLGILNPVIPGPKMGALTQLWAGTMPEGVHLGGKYCIPYARVGQAKNETDDPELGKRLWEWLEEQVRDVEPPYTET</sequence>
<dbReference type="Gene3D" id="3.40.50.720">
    <property type="entry name" value="NAD(P)-binding Rossmann-like Domain"/>
    <property type="match status" value="1"/>
</dbReference>
<protein>
    <recommendedName>
        <fullName evidence="4">NAD(P)-binding protein</fullName>
    </recommendedName>
</protein>
<dbReference type="PANTHER" id="PTHR43157">
    <property type="entry name" value="PHOSPHATIDYLINOSITOL-GLYCAN BIOSYNTHESIS CLASS F PROTEIN-RELATED"/>
    <property type="match status" value="1"/>
</dbReference>
<name>A0ABQ8K953_9APHY</name>
<dbReference type="EMBL" id="JADCUA010000017">
    <property type="protein sequence ID" value="KAH9833846.1"/>
    <property type="molecule type" value="Genomic_DNA"/>
</dbReference>
<comment type="caution">
    <text evidence="2">The sequence shown here is derived from an EMBL/GenBank/DDBJ whole genome shotgun (WGS) entry which is preliminary data.</text>
</comment>
<dbReference type="InterPro" id="IPR036291">
    <property type="entry name" value="NAD(P)-bd_dom_sf"/>
</dbReference>
<dbReference type="Proteomes" id="UP000814176">
    <property type="component" value="Unassembled WGS sequence"/>
</dbReference>
<dbReference type="RefSeq" id="XP_047776562.1">
    <property type="nucleotide sequence ID" value="XM_047924426.1"/>
</dbReference>
<dbReference type="PRINTS" id="PR00081">
    <property type="entry name" value="GDHRDH"/>
</dbReference>
<dbReference type="SUPFAM" id="SSF51735">
    <property type="entry name" value="NAD(P)-binding Rossmann-fold domains"/>
    <property type="match status" value="1"/>
</dbReference>
<dbReference type="GeneID" id="72005158"/>
<evidence type="ECO:0008006" key="4">
    <source>
        <dbReference type="Google" id="ProtNLM"/>
    </source>
</evidence>
<evidence type="ECO:0000256" key="1">
    <source>
        <dbReference type="ARBA" id="ARBA00023002"/>
    </source>
</evidence>
<dbReference type="PANTHER" id="PTHR43157:SF31">
    <property type="entry name" value="PHOSPHATIDYLINOSITOL-GLYCAN BIOSYNTHESIS CLASS F PROTEIN"/>
    <property type="match status" value="1"/>
</dbReference>
<dbReference type="InterPro" id="IPR002347">
    <property type="entry name" value="SDR_fam"/>
</dbReference>
<evidence type="ECO:0000313" key="2">
    <source>
        <dbReference type="EMBL" id="KAH9833846.1"/>
    </source>
</evidence>
<keyword evidence="3" id="KW-1185">Reference proteome</keyword>
<gene>
    <name evidence="2" type="ORF">C8Q71DRAFT_772784</name>
</gene>
<dbReference type="Pfam" id="PF00106">
    <property type="entry name" value="adh_short"/>
    <property type="match status" value="1"/>
</dbReference>
<accession>A0ABQ8K953</accession>
<reference evidence="2 3" key="1">
    <citation type="journal article" date="2021" name="Environ. Microbiol.">
        <title>Gene family expansions and transcriptome signatures uncover fungal adaptations to wood decay.</title>
        <authorList>
            <person name="Hage H."/>
            <person name="Miyauchi S."/>
            <person name="Viragh M."/>
            <person name="Drula E."/>
            <person name="Min B."/>
            <person name="Chaduli D."/>
            <person name="Navarro D."/>
            <person name="Favel A."/>
            <person name="Norest M."/>
            <person name="Lesage-Meessen L."/>
            <person name="Balint B."/>
            <person name="Merenyi Z."/>
            <person name="de Eugenio L."/>
            <person name="Morin E."/>
            <person name="Martinez A.T."/>
            <person name="Baldrian P."/>
            <person name="Stursova M."/>
            <person name="Martinez M.J."/>
            <person name="Novotny C."/>
            <person name="Magnuson J.K."/>
            <person name="Spatafora J.W."/>
            <person name="Maurice S."/>
            <person name="Pangilinan J."/>
            <person name="Andreopoulos W."/>
            <person name="LaButti K."/>
            <person name="Hundley H."/>
            <person name="Na H."/>
            <person name="Kuo A."/>
            <person name="Barry K."/>
            <person name="Lipzen A."/>
            <person name="Henrissat B."/>
            <person name="Riley R."/>
            <person name="Ahrendt S."/>
            <person name="Nagy L.G."/>
            <person name="Grigoriev I.V."/>
            <person name="Martin F."/>
            <person name="Rosso M.N."/>
        </authorList>
    </citation>
    <scope>NUCLEOTIDE SEQUENCE [LARGE SCALE GENOMIC DNA]</scope>
    <source>
        <strain evidence="2 3">CIRM-BRFM 1785</strain>
    </source>
</reference>
<keyword evidence="1" id="KW-0560">Oxidoreductase</keyword>